<dbReference type="Proteomes" id="UP000314294">
    <property type="component" value="Unassembled WGS sequence"/>
</dbReference>
<dbReference type="AlphaFoldDB" id="A0A4Z2JCJ7"/>
<gene>
    <name evidence="1" type="ORF">EYF80_002064</name>
</gene>
<name>A0A4Z2JCJ7_9TELE</name>
<evidence type="ECO:0000313" key="1">
    <source>
        <dbReference type="EMBL" id="TNN87717.1"/>
    </source>
</evidence>
<keyword evidence="2" id="KW-1185">Reference proteome</keyword>
<proteinExistence type="predicted"/>
<accession>A0A4Z2JCJ7</accession>
<comment type="caution">
    <text evidence="1">The sequence shown here is derived from an EMBL/GenBank/DDBJ whole genome shotgun (WGS) entry which is preliminary data.</text>
</comment>
<sequence length="93" mass="10093">MRLRLLLQASGFQVTSASDAETLFALSLPGALLGSESHVCRIVRIRKKAQIHSTHNREAVVSVIAVTWQSTGGPGGPGRIINEAETKLWRNET</sequence>
<evidence type="ECO:0000313" key="2">
    <source>
        <dbReference type="Proteomes" id="UP000314294"/>
    </source>
</evidence>
<reference evidence="1 2" key="1">
    <citation type="submission" date="2019-03" db="EMBL/GenBank/DDBJ databases">
        <title>First draft genome of Liparis tanakae, snailfish: a comprehensive survey of snailfish specific genes.</title>
        <authorList>
            <person name="Kim W."/>
            <person name="Song I."/>
            <person name="Jeong J.-H."/>
            <person name="Kim D."/>
            <person name="Kim S."/>
            <person name="Ryu S."/>
            <person name="Song J.Y."/>
            <person name="Lee S.K."/>
        </authorList>
    </citation>
    <scope>NUCLEOTIDE SEQUENCE [LARGE SCALE GENOMIC DNA]</scope>
    <source>
        <tissue evidence="1">Muscle</tissue>
    </source>
</reference>
<protein>
    <submittedName>
        <fullName evidence="1">Uncharacterized protein</fullName>
    </submittedName>
</protein>
<dbReference type="EMBL" id="SRLO01000009">
    <property type="protein sequence ID" value="TNN87717.1"/>
    <property type="molecule type" value="Genomic_DNA"/>
</dbReference>
<organism evidence="1 2">
    <name type="scientific">Liparis tanakae</name>
    <name type="common">Tanaka's snailfish</name>
    <dbReference type="NCBI Taxonomy" id="230148"/>
    <lineage>
        <taxon>Eukaryota</taxon>
        <taxon>Metazoa</taxon>
        <taxon>Chordata</taxon>
        <taxon>Craniata</taxon>
        <taxon>Vertebrata</taxon>
        <taxon>Euteleostomi</taxon>
        <taxon>Actinopterygii</taxon>
        <taxon>Neopterygii</taxon>
        <taxon>Teleostei</taxon>
        <taxon>Neoteleostei</taxon>
        <taxon>Acanthomorphata</taxon>
        <taxon>Eupercaria</taxon>
        <taxon>Perciformes</taxon>
        <taxon>Cottioidei</taxon>
        <taxon>Cottales</taxon>
        <taxon>Liparidae</taxon>
        <taxon>Liparis</taxon>
    </lineage>
</organism>